<comment type="caution">
    <text evidence="1">The sequence shown here is derived from an EMBL/GenBank/DDBJ whole genome shotgun (WGS) entry which is preliminary data.</text>
</comment>
<dbReference type="AlphaFoldDB" id="A0A5C6ECZ1"/>
<keyword evidence="2" id="KW-1185">Reference proteome</keyword>
<reference evidence="1 2" key="1">
    <citation type="submission" date="2019-02" db="EMBL/GenBank/DDBJ databases">
        <title>Deep-cultivation of Planctomycetes and their phenomic and genomic characterization uncovers novel biology.</title>
        <authorList>
            <person name="Wiegand S."/>
            <person name="Jogler M."/>
            <person name="Boedeker C."/>
            <person name="Pinto D."/>
            <person name="Vollmers J."/>
            <person name="Rivas-Marin E."/>
            <person name="Kohn T."/>
            <person name="Peeters S.H."/>
            <person name="Heuer A."/>
            <person name="Rast P."/>
            <person name="Oberbeckmann S."/>
            <person name="Bunk B."/>
            <person name="Jeske O."/>
            <person name="Meyerdierks A."/>
            <person name="Storesund J.E."/>
            <person name="Kallscheuer N."/>
            <person name="Luecker S."/>
            <person name="Lage O.M."/>
            <person name="Pohl T."/>
            <person name="Merkel B.J."/>
            <person name="Hornburger P."/>
            <person name="Mueller R.-W."/>
            <person name="Bruemmer F."/>
            <person name="Labrenz M."/>
            <person name="Spormann A.M."/>
            <person name="Op Den Camp H."/>
            <person name="Overmann J."/>
            <person name="Amann R."/>
            <person name="Jetten M.S.M."/>
            <person name="Mascher T."/>
            <person name="Medema M.H."/>
            <person name="Devos D.P."/>
            <person name="Kaster A.-K."/>
            <person name="Ovreas L."/>
            <person name="Rohde M."/>
            <person name="Galperin M.Y."/>
            <person name="Jogler C."/>
        </authorList>
    </citation>
    <scope>NUCLEOTIDE SEQUENCE [LARGE SCALE GENOMIC DNA]</scope>
    <source>
        <strain evidence="1 2">Poly59</strain>
    </source>
</reference>
<evidence type="ECO:0000313" key="1">
    <source>
        <dbReference type="EMBL" id="TWU46788.1"/>
    </source>
</evidence>
<dbReference type="RefSeq" id="WP_261343565.1">
    <property type="nucleotide sequence ID" value="NZ_SJPX01000006.1"/>
</dbReference>
<dbReference type="EMBL" id="SJPX01000006">
    <property type="protein sequence ID" value="TWU46788.1"/>
    <property type="molecule type" value="Genomic_DNA"/>
</dbReference>
<protein>
    <submittedName>
        <fullName evidence="1">Uncharacterized protein</fullName>
    </submittedName>
</protein>
<gene>
    <name evidence="1" type="ORF">Poly59_57610</name>
</gene>
<organism evidence="1 2">
    <name type="scientific">Rubripirellula reticaptiva</name>
    <dbReference type="NCBI Taxonomy" id="2528013"/>
    <lineage>
        <taxon>Bacteria</taxon>
        <taxon>Pseudomonadati</taxon>
        <taxon>Planctomycetota</taxon>
        <taxon>Planctomycetia</taxon>
        <taxon>Pirellulales</taxon>
        <taxon>Pirellulaceae</taxon>
        <taxon>Rubripirellula</taxon>
    </lineage>
</organism>
<proteinExistence type="predicted"/>
<accession>A0A5C6ECZ1</accession>
<evidence type="ECO:0000313" key="2">
    <source>
        <dbReference type="Proteomes" id="UP000317977"/>
    </source>
</evidence>
<dbReference type="Proteomes" id="UP000317977">
    <property type="component" value="Unassembled WGS sequence"/>
</dbReference>
<sequence length="40" mass="4689">MVDADGINETYVFKGEVEMILNNNQTQRLTESMRTRIQNE</sequence>
<name>A0A5C6ECZ1_9BACT</name>